<keyword evidence="5" id="KW-1185">Reference proteome</keyword>
<dbReference type="InterPro" id="IPR052339">
    <property type="entry name" value="Fe-S_Maturation_MIP18"/>
</dbReference>
<dbReference type="Gene3D" id="3.30.300.130">
    <property type="entry name" value="Fe-S cluster assembly (FSCA)"/>
    <property type="match status" value="1"/>
</dbReference>
<dbReference type="InterPro" id="IPR011883">
    <property type="entry name" value="PaaD-like"/>
</dbReference>
<dbReference type="Proteomes" id="UP000315353">
    <property type="component" value="Unassembled WGS sequence"/>
</dbReference>
<feature type="domain" description="PaaD zinc beta ribbon" evidence="2">
    <location>
        <begin position="134"/>
        <end position="178"/>
    </location>
</feature>
<proteinExistence type="predicted"/>
<dbReference type="InterPro" id="IPR056572">
    <property type="entry name" value="Zn_ribbon_PaaD"/>
</dbReference>
<dbReference type="SUPFAM" id="SSF117916">
    <property type="entry name" value="Fe-S cluster assembly (FSCA) domain-like"/>
    <property type="match status" value="1"/>
</dbReference>
<dbReference type="OrthoDB" id="3684942at2"/>
<dbReference type="GeneID" id="82881463"/>
<dbReference type="RefSeq" id="WP_075730776.1">
    <property type="nucleotide sequence ID" value="NZ_BJNB01000018.1"/>
</dbReference>
<name>A0A1L7CPY7_CORFL</name>
<feature type="domain" description="MIP18 family-like" evidence="1">
    <location>
        <begin position="18"/>
        <end position="80"/>
    </location>
</feature>
<evidence type="ECO:0000259" key="2">
    <source>
        <dbReference type="Pfam" id="PF23451"/>
    </source>
</evidence>
<dbReference type="Proteomes" id="UP000185479">
    <property type="component" value="Chromosome"/>
</dbReference>
<organism evidence="3 5">
    <name type="scientific">Corynebacterium flavescens</name>
    <dbReference type="NCBI Taxonomy" id="28028"/>
    <lineage>
        <taxon>Bacteria</taxon>
        <taxon>Bacillati</taxon>
        <taxon>Actinomycetota</taxon>
        <taxon>Actinomycetes</taxon>
        <taxon>Mycobacteriales</taxon>
        <taxon>Corynebacteriaceae</taxon>
        <taxon>Corynebacterium</taxon>
    </lineage>
</organism>
<dbReference type="PANTHER" id="PTHR42831:SF3">
    <property type="entry name" value="1,2-PHENYLACETYL-COA EPOXIDASE, SUBUNIT D-RELATED"/>
    <property type="match status" value="1"/>
</dbReference>
<accession>A0A1L7CPY7</accession>
<dbReference type="InterPro" id="IPR002744">
    <property type="entry name" value="MIP18-like"/>
</dbReference>
<gene>
    <name evidence="4" type="primary">paaD_2</name>
    <name evidence="4" type="ORF">CFL01nite_13690</name>
    <name evidence="3" type="ORF">CFLV_12400</name>
</gene>
<evidence type="ECO:0000313" key="5">
    <source>
        <dbReference type="Proteomes" id="UP000185479"/>
    </source>
</evidence>
<evidence type="ECO:0000313" key="3">
    <source>
        <dbReference type="EMBL" id="APT87871.1"/>
    </source>
</evidence>
<protein>
    <submittedName>
        <fullName evidence="3">Phenylacetic acid degradation protein</fullName>
    </submittedName>
</protein>
<dbReference type="AlphaFoldDB" id="A0A1L7CPY7"/>
<dbReference type="InterPro" id="IPR034904">
    <property type="entry name" value="FSCA_dom_sf"/>
</dbReference>
<dbReference type="PANTHER" id="PTHR42831">
    <property type="entry name" value="FE-S PROTEIN MATURATION AUXILIARY FACTOR YITW"/>
    <property type="match status" value="1"/>
</dbReference>
<dbReference type="EMBL" id="CP009246">
    <property type="protein sequence ID" value="APT87871.1"/>
    <property type="molecule type" value="Genomic_DNA"/>
</dbReference>
<dbReference type="NCBIfam" id="TIGR02159">
    <property type="entry name" value="PA_CoA_Oxy4"/>
    <property type="match status" value="1"/>
</dbReference>
<dbReference type="KEGG" id="cfc:CFLV_12400"/>
<evidence type="ECO:0000313" key="4">
    <source>
        <dbReference type="EMBL" id="GEB97874.1"/>
    </source>
</evidence>
<reference evidence="3 5" key="1">
    <citation type="submission" date="2014-08" db="EMBL/GenBank/DDBJ databases">
        <title>Complete genome sequence of Corynebacterium flavescens OJ8(T)(=DSM 20296(T)), isolated from cheese.</title>
        <authorList>
            <person name="Ruckert C."/>
            <person name="Albersmeier A."/>
            <person name="Winkler A."/>
            <person name="Kalinowski J."/>
        </authorList>
    </citation>
    <scope>NUCLEOTIDE SEQUENCE [LARGE SCALE GENOMIC DNA]</scope>
    <source>
        <strain evidence="3 5">OJ8</strain>
    </source>
</reference>
<dbReference type="Pfam" id="PF23451">
    <property type="entry name" value="Zn_ribbon_PaaD"/>
    <property type="match status" value="1"/>
</dbReference>
<dbReference type="EMBL" id="BJNB01000018">
    <property type="protein sequence ID" value="GEB97874.1"/>
    <property type="molecule type" value="Genomic_DNA"/>
</dbReference>
<reference evidence="4 6" key="2">
    <citation type="submission" date="2019-06" db="EMBL/GenBank/DDBJ databases">
        <title>Whole genome shotgun sequence of Corynebacterium flavescens NBRC 14136.</title>
        <authorList>
            <person name="Hosoyama A."/>
            <person name="Uohara A."/>
            <person name="Ohji S."/>
            <person name="Ichikawa N."/>
        </authorList>
    </citation>
    <scope>NUCLEOTIDE SEQUENCE [LARGE SCALE GENOMIC DNA]</scope>
    <source>
        <strain evidence="4 6">NBRC 14136</strain>
    </source>
</reference>
<evidence type="ECO:0000259" key="1">
    <source>
        <dbReference type="Pfam" id="PF01883"/>
    </source>
</evidence>
<sequence>MPTNLPSAHALRPTAQAEAAIWDIAAQVPDPEIPVISIADLGILRGARLEGEQAVVTITPTYSGCPAMETITADILGALERAGYANARVELVLHPAWSTDWITERGKQNLLDYGIAPPTGRSRAGSGGPVPLRLGPPPVVPCPHCGSSRTHTLAQFGSTSCKALYSCRDCLEPFDYFKVH</sequence>
<dbReference type="Pfam" id="PF01883">
    <property type="entry name" value="FeS_assembly_P"/>
    <property type="match status" value="1"/>
</dbReference>
<evidence type="ECO:0000313" key="6">
    <source>
        <dbReference type="Proteomes" id="UP000315353"/>
    </source>
</evidence>
<dbReference type="STRING" id="28028.CFLV_12400"/>